<dbReference type="Proteomes" id="UP000823388">
    <property type="component" value="Chromosome 3N"/>
</dbReference>
<accession>A0A8T0U6X3</accession>
<organism evidence="2 3">
    <name type="scientific">Panicum virgatum</name>
    <name type="common">Blackwell switchgrass</name>
    <dbReference type="NCBI Taxonomy" id="38727"/>
    <lineage>
        <taxon>Eukaryota</taxon>
        <taxon>Viridiplantae</taxon>
        <taxon>Streptophyta</taxon>
        <taxon>Embryophyta</taxon>
        <taxon>Tracheophyta</taxon>
        <taxon>Spermatophyta</taxon>
        <taxon>Magnoliopsida</taxon>
        <taxon>Liliopsida</taxon>
        <taxon>Poales</taxon>
        <taxon>Poaceae</taxon>
        <taxon>PACMAD clade</taxon>
        <taxon>Panicoideae</taxon>
        <taxon>Panicodae</taxon>
        <taxon>Paniceae</taxon>
        <taxon>Panicinae</taxon>
        <taxon>Panicum</taxon>
        <taxon>Panicum sect. Hiantes</taxon>
    </lineage>
</organism>
<proteinExistence type="predicted"/>
<name>A0A8T0U6X3_PANVG</name>
<sequence>MYARALRIKTKRASFLKPRCLHHLWYLDLSDSRIESLPEDISILYHLQTLNLSYYQSLKRLPKGMKYMTTLHHLYTHGRYELKRMPAGLRHLTSLQTLTCFVAGAGSGCSKVGELGRLNDLGGQLELRELENVTEADAYAANLGNKKKLARLILRWTDGNKVAQNSDKEVLEGLKPHDGLKVLSIYSYNGNTSPTWLNKLQAIVELKLFDCKKLQKLPEVWQLPALKVLHLYKLPSFETWVETGCRSAFPALRVMALHDLEMFQQWEANEATVEEHVIFPRLETLSIRNCKSLAALPKASDIEPPFGGVETECRSAFPALRELVLLDLRTLDRWEAGKGTAEEELTFHWLEVLRIQRCPKLTILPEAPKLSVLKVSGISQQILSLQAASKYIASLSSLTLIVDNEEIGFVVDQNLSELVHGKEKWDRKSPPTRMQLYSYNLLFSHSSALVLWTCFAQLVDLNIWDCDGLVYWPEKEFQPLVSLRNLDVRICKNLTGRTREASEQSAPPEQSGLLPCLESLRIYWCASLVEVPNLPPSLKTLDIQDCNNLESIVFGQQEDTPSLIQGSSSEARASVLKLSLSSSANHSFLPCLESLMIQSCGGLAEVANLPPSIKTLDIFYCGNLRSLSGQLDALQTFTLFECSELKSLESCLGRVPSLEVLDLYYCSSLQSLPNGPQAYSSLRSLFIKSCPGIKLLPPSLQQRLDHLDEKRLDTRYEGWEYAIRRRLSCLK</sequence>
<feature type="domain" description="R13L1/DRL21-like LRR repeat region" evidence="1">
    <location>
        <begin position="113"/>
        <end position="233"/>
    </location>
</feature>
<protein>
    <recommendedName>
        <fullName evidence="1">R13L1/DRL21-like LRR repeat region domain-containing protein</fullName>
    </recommendedName>
</protein>
<gene>
    <name evidence="2" type="ORF">PVAP13_3NG176799</name>
</gene>
<dbReference type="Gene3D" id="3.80.10.10">
    <property type="entry name" value="Ribonuclease Inhibitor"/>
    <property type="match status" value="4"/>
</dbReference>
<dbReference type="InterPro" id="IPR056789">
    <property type="entry name" value="LRR_R13L1-DRL21"/>
</dbReference>
<dbReference type="AlphaFoldDB" id="A0A8T0U6X3"/>
<evidence type="ECO:0000259" key="1">
    <source>
        <dbReference type="Pfam" id="PF25019"/>
    </source>
</evidence>
<dbReference type="Pfam" id="PF25019">
    <property type="entry name" value="LRR_R13L1-DRL21"/>
    <property type="match status" value="1"/>
</dbReference>
<dbReference type="EMBL" id="CM029042">
    <property type="protein sequence ID" value="KAG2616796.1"/>
    <property type="molecule type" value="Genomic_DNA"/>
</dbReference>
<reference evidence="2" key="1">
    <citation type="submission" date="2020-05" db="EMBL/GenBank/DDBJ databases">
        <title>WGS assembly of Panicum virgatum.</title>
        <authorList>
            <person name="Lovell J.T."/>
            <person name="Jenkins J."/>
            <person name="Shu S."/>
            <person name="Juenger T.E."/>
            <person name="Schmutz J."/>
        </authorList>
    </citation>
    <scope>NUCLEOTIDE SEQUENCE</scope>
    <source>
        <strain evidence="2">AP13</strain>
    </source>
</reference>
<evidence type="ECO:0000313" key="3">
    <source>
        <dbReference type="Proteomes" id="UP000823388"/>
    </source>
</evidence>
<dbReference type="PANTHER" id="PTHR47186">
    <property type="entry name" value="LEUCINE-RICH REPEAT-CONTAINING PROTEIN 57"/>
    <property type="match status" value="1"/>
</dbReference>
<dbReference type="SUPFAM" id="SSF52058">
    <property type="entry name" value="L domain-like"/>
    <property type="match status" value="2"/>
</dbReference>
<comment type="caution">
    <text evidence="2">The sequence shown here is derived from an EMBL/GenBank/DDBJ whole genome shotgun (WGS) entry which is preliminary data.</text>
</comment>
<keyword evidence="3" id="KW-1185">Reference proteome</keyword>
<dbReference type="PANTHER" id="PTHR47186:SF64">
    <property type="entry name" value="NB-ARC DOMAIN-CONTAINING PROTEIN"/>
    <property type="match status" value="1"/>
</dbReference>
<evidence type="ECO:0000313" key="2">
    <source>
        <dbReference type="EMBL" id="KAG2616796.1"/>
    </source>
</evidence>
<dbReference type="InterPro" id="IPR032675">
    <property type="entry name" value="LRR_dom_sf"/>
</dbReference>